<dbReference type="GO" id="GO:0005685">
    <property type="term" value="C:U1 snRNP"/>
    <property type="evidence" value="ECO:0007669"/>
    <property type="project" value="TreeGrafter"/>
</dbReference>
<proteinExistence type="predicted"/>
<dbReference type="GO" id="GO:0003729">
    <property type="term" value="F:mRNA binding"/>
    <property type="evidence" value="ECO:0007669"/>
    <property type="project" value="TreeGrafter"/>
</dbReference>
<reference evidence="10 12" key="3">
    <citation type="journal article" date="2015" name="BMC Genomics">
        <title>Sex and parasites: genomic and transcriptomic analysis of Microbotryum lychnidis-dioicae, the biotrophic and plant-castrating anther smut fungus.</title>
        <authorList>
            <person name="Perlin M.H."/>
            <person name="Amselem J."/>
            <person name="Fontanillas E."/>
            <person name="Toh S.S."/>
            <person name="Chen Z."/>
            <person name="Goldberg J."/>
            <person name="Duplessis S."/>
            <person name="Henrissat B."/>
            <person name="Young S."/>
            <person name="Zeng Q."/>
            <person name="Aguileta G."/>
            <person name="Petit E."/>
            <person name="Badouin H."/>
            <person name="Andrews J."/>
            <person name="Razeeq D."/>
            <person name="Gabaldon T."/>
            <person name="Quesneville H."/>
            <person name="Giraud T."/>
            <person name="Hood M.E."/>
            <person name="Schultz D.J."/>
            <person name="Cuomo C.A."/>
        </authorList>
    </citation>
    <scope>NUCLEOTIDE SEQUENCE [LARGE SCALE GENOMIC DNA]</scope>
    <source>
        <strain evidence="12">p1A1 Lamole</strain>
        <strain evidence="10">P1A1 Lamole</strain>
    </source>
</reference>
<dbReference type="AlphaFoldDB" id="U5H579"/>
<keyword evidence="4 7" id="KW-0694">RNA-binding</keyword>
<dbReference type="EMBL" id="AEIJ01000238">
    <property type="status" value="NOT_ANNOTATED_CDS"/>
    <property type="molecule type" value="Genomic_DNA"/>
</dbReference>
<reference evidence="12" key="1">
    <citation type="submission" date="2010-11" db="EMBL/GenBank/DDBJ databases">
        <title>The genome sequence of Microbotryum violaceum strain p1A1 Lamole.</title>
        <authorList>
            <person name="Cuomo C."/>
            <person name="Perlin M."/>
            <person name="Young S.K."/>
            <person name="Zeng Q."/>
            <person name="Gargeya S."/>
            <person name="Alvarado L."/>
            <person name="Berlin A."/>
            <person name="Chapman S.B."/>
            <person name="Chen Z."/>
            <person name="Freedman E."/>
            <person name="Gellesch M."/>
            <person name="Goldberg J."/>
            <person name="Griggs A."/>
            <person name="Gujja S."/>
            <person name="Heilman E."/>
            <person name="Heiman D."/>
            <person name="Howarth C."/>
            <person name="Mehta T."/>
            <person name="Neiman D."/>
            <person name="Pearson M."/>
            <person name="Roberts A."/>
            <person name="Saif S."/>
            <person name="Shea T."/>
            <person name="Shenoy N."/>
            <person name="Sisk P."/>
            <person name="Stolte C."/>
            <person name="Sykes S."/>
            <person name="White J."/>
            <person name="Yandava C."/>
            <person name="Haas B."/>
            <person name="Nusbaum C."/>
            <person name="Birren B."/>
        </authorList>
    </citation>
    <scope>NUCLEOTIDE SEQUENCE [LARGE SCALE GENOMIC DNA]</scope>
    <source>
        <strain evidence="12">p1A1 Lamole</strain>
    </source>
</reference>
<evidence type="ECO:0000256" key="4">
    <source>
        <dbReference type="ARBA" id="ARBA00022884"/>
    </source>
</evidence>
<dbReference type="InterPro" id="IPR034143">
    <property type="entry name" value="snRNP70_RRM"/>
</dbReference>
<dbReference type="PANTHER" id="PTHR13952">
    <property type="entry name" value="U1 SMALL NUCLEAR RIBONUCLEOPROTEIN 70 KD"/>
    <property type="match status" value="1"/>
</dbReference>
<protein>
    <recommendedName>
        <fullName evidence="3">U1 small nuclear ribonucleoprotein 70 kDa</fullName>
    </recommendedName>
</protein>
<dbReference type="EnsemblFungi" id="MVLG_02456T0">
    <property type="protein sequence ID" value="MVLG_02456T0"/>
    <property type="gene ID" value="MVLG_02456"/>
</dbReference>
<gene>
    <name evidence="10" type="ORF">MVLG_02456</name>
</gene>
<dbReference type="Pfam" id="PF12220">
    <property type="entry name" value="U1snRNP70_N"/>
    <property type="match status" value="1"/>
</dbReference>
<dbReference type="Pfam" id="PF00076">
    <property type="entry name" value="RRM_1"/>
    <property type="match status" value="1"/>
</dbReference>
<dbReference type="SMART" id="SM00360">
    <property type="entry name" value="RRM"/>
    <property type="match status" value="1"/>
</dbReference>
<dbReference type="CDD" id="cd12236">
    <property type="entry name" value="RRM_snRNP70"/>
    <property type="match status" value="1"/>
</dbReference>
<feature type="compositionally biased region" description="Basic and acidic residues" evidence="8">
    <location>
        <begin position="88"/>
        <end position="101"/>
    </location>
</feature>
<evidence type="ECO:0000256" key="7">
    <source>
        <dbReference type="PROSITE-ProRule" id="PRU00176"/>
    </source>
</evidence>
<keyword evidence="6" id="KW-0687">Ribonucleoprotein</keyword>
<dbReference type="OrthoDB" id="4207594at2759"/>
<evidence type="ECO:0000256" key="3">
    <source>
        <dbReference type="ARBA" id="ARBA00016996"/>
    </source>
</evidence>
<accession>U5H579</accession>
<dbReference type="InterPro" id="IPR012677">
    <property type="entry name" value="Nucleotide-bd_a/b_plait_sf"/>
</dbReference>
<name>U5H579_USTV1</name>
<reference evidence="10" key="2">
    <citation type="submission" date="2010-11" db="EMBL/GenBank/DDBJ databases">
        <authorList>
            <consortium name="The Broad Institute Genome Sequencing Platform"/>
            <person name="Earl A."/>
            <person name="Ward D."/>
            <person name="Feldgarden M."/>
            <person name="Gevers D."/>
            <person name="Butler R."/>
            <person name="Young S.K."/>
            <person name="Zeng Q."/>
            <person name="Gargeya S."/>
            <person name="Fitzgerald M."/>
            <person name="Haas B."/>
            <person name="Abouelleil A."/>
            <person name="Alvarado L."/>
            <person name="Arachchi H.M."/>
            <person name="Berlin A."/>
            <person name="Brown A."/>
            <person name="Chapman S.B."/>
            <person name="Chen Z."/>
            <person name="Dunbar C."/>
            <person name="Freedman E."/>
            <person name="Gearin G."/>
            <person name="Gellesch M."/>
            <person name="Goldberg J."/>
            <person name="Griggs A."/>
            <person name="Gujja S."/>
            <person name="Heilman E."/>
            <person name="Heiman D."/>
            <person name="Howarth C."/>
            <person name="Larson L."/>
            <person name="Lui A."/>
            <person name="MacDonald P.J.P."/>
            <person name="Mehta T."/>
            <person name="Montmayeur A."/>
            <person name="Murphy C."/>
            <person name="Neiman D."/>
            <person name="Pearson M."/>
            <person name="Priest M."/>
            <person name="Roberts A."/>
            <person name="Saif S."/>
            <person name="Shea T."/>
            <person name="Shenoy N."/>
            <person name="Sisk P."/>
            <person name="Stolte C."/>
            <person name="Sykes S."/>
            <person name="White J."/>
            <person name="Yandava C."/>
            <person name="Wortman J."/>
            <person name="Nusbaum C."/>
            <person name="Birren B."/>
        </authorList>
    </citation>
    <scope>NUCLEOTIDE SEQUENCE</scope>
    <source>
        <strain evidence="10">P1A1 Lamole</strain>
    </source>
</reference>
<comment type="subcellular location">
    <subcellularLocation>
        <location evidence="1">Nucleus speckle</location>
    </subcellularLocation>
    <subcellularLocation>
        <location evidence="2">Nucleus</location>
        <location evidence="2">Nucleoplasm</location>
    </subcellularLocation>
</comment>
<dbReference type="InParanoid" id="U5H579"/>
<keyword evidence="12" id="KW-1185">Reference proteome</keyword>
<dbReference type="OMA" id="WLAVRYD"/>
<feature type="region of interest" description="Disordered" evidence="8">
    <location>
        <begin position="289"/>
        <end position="426"/>
    </location>
</feature>
<evidence type="ECO:0000256" key="6">
    <source>
        <dbReference type="ARBA" id="ARBA00023274"/>
    </source>
</evidence>
<evidence type="ECO:0000256" key="5">
    <source>
        <dbReference type="ARBA" id="ARBA00023242"/>
    </source>
</evidence>
<evidence type="ECO:0000256" key="2">
    <source>
        <dbReference type="ARBA" id="ARBA00004642"/>
    </source>
</evidence>
<dbReference type="GO" id="GO:0016607">
    <property type="term" value="C:nuclear speck"/>
    <property type="evidence" value="ECO:0007669"/>
    <property type="project" value="UniProtKB-SubCell"/>
</dbReference>
<evidence type="ECO:0000256" key="1">
    <source>
        <dbReference type="ARBA" id="ARBA00004324"/>
    </source>
</evidence>
<feature type="region of interest" description="Disordered" evidence="8">
    <location>
        <begin position="25"/>
        <end position="44"/>
    </location>
</feature>
<feature type="compositionally biased region" description="Basic and acidic residues" evidence="8">
    <location>
        <begin position="58"/>
        <end position="71"/>
    </location>
</feature>
<feature type="compositionally biased region" description="Gly residues" evidence="8">
    <location>
        <begin position="404"/>
        <end position="419"/>
    </location>
</feature>
<dbReference type="Gene3D" id="3.30.70.330">
    <property type="match status" value="1"/>
</dbReference>
<dbReference type="EMBL" id="GL541661">
    <property type="protein sequence ID" value="KDE07234.1"/>
    <property type="molecule type" value="Genomic_DNA"/>
</dbReference>
<dbReference type="InterPro" id="IPR000504">
    <property type="entry name" value="RRM_dom"/>
</dbReference>
<dbReference type="HOGENOM" id="CLU_045151_0_0_1"/>
<dbReference type="GO" id="GO:0071004">
    <property type="term" value="C:U2-type prespliceosome"/>
    <property type="evidence" value="ECO:0007669"/>
    <property type="project" value="TreeGrafter"/>
</dbReference>
<dbReference type="GO" id="GO:0030619">
    <property type="term" value="F:U1 snRNA binding"/>
    <property type="evidence" value="ECO:0007669"/>
    <property type="project" value="InterPro"/>
</dbReference>
<dbReference type="STRING" id="683840.U5H579"/>
<dbReference type="FunFam" id="3.30.70.330:FF:001585">
    <property type="entry name" value="U1 small nuclear ribonucleoprotein 70 kDa"/>
    <property type="match status" value="1"/>
</dbReference>
<dbReference type="GO" id="GO:0071011">
    <property type="term" value="C:precatalytic spliceosome"/>
    <property type="evidence" value="ECO:0007669"/>
    <property type="project" value="TreeGrafter"/>
</dbReference>
<reference evidence="11" key="4">
    <citation type="submission" date="2015-06" db="UniProtKB">
        <authorList>
            <consortium name="EnsemblFungi"/>
        </authorList>
    </citation>
    <scope>IDENTIFICATION</scope>
</reference>
<organism evidence="10">
    <name type="scientific">Microbotryum lychnidis-dioicae (strain p1A1 Lamole / MvSl-1064)</name>
    <name type="common">Anther smut fungus</name>
    <dbReference type="NCBI Taxonomy" id="683840"/>
    <lineage>
        <taxon>Eukaryota</taxon>
        <taxon>Fungi</taxon>
        <taxon>Dikarya</taxon>
        <taxon>Basidiomycota</taxon>
        <taxon>Pucciniomycotina</taxon>
        <taxon>Microbotryomycetes</taxon>
        <taxon>Microbotryales</taxon>
        <taxon>Microbotryaceae</taxon>
        <taxon>Microbotryum</taxon>
    </lineage>
</organism>
<dbReference type="InterPro" id="IPR051183">
    <property type="entry name" value="U1_U11-U12_snRNP_70-35kDa"/>
</dbReference>
<feature type="region of interest" description="Disordered" evidence="8">
    <location>
        <begin position="58"/>
        <end position="152"/>
    </location>
</feature>
<dbReference type="InterPro" id="IPR022023">
    <property type="entry name" value="U1snRNP70_N"/>
</dbReference>
<evidence type="ECO:0000313" key="11">
    <source>
        <dbReference type="EnsemblFungi" id="MVLG_02456T0"/>
    </source>
</evidence>
<dbReference type="Proteomes" id="UP000017200">
    <property type="component" value="Unassembled WGS sequence"/>
</dbReference>
<sequence>MVGTHLLPPNLLRLFAPRAPLPFLTPTGRDPDVPLKSLARKPPALGVSETWLAVRYDKEKKEQQAFEAGERPDDDDDPTTNKPTSLDQKPKPESKDPKLDPDSALPAAQEQGEIAEQQGKMLPPPSTVIKKRKRDELVIPPGLSATERAKLKEQAKKARHEKNLAEGIENYRPQDDPEAVGDPYKTLFVGRIPYEITEQDLRREFDLYGPLERVHLVRNKDGKSRGYAFLVYERERDMKAAYKDADGLKLLGKRLLIDVERGRTVKGWRPRRLGGGLGGRPKKVVPVPVDPFAQSGPPGGFAPRGGFGARGGFGGGGRGGFVQRGGFGGGGGRGGFQGGGGGFRGGFQGGQRGGFQGGDSGGRGGFQSGGGRGGYQGQNGPDAGYGNRGGFGGGGEKRPFDSGPGRGGFSSGGGGGGGYDNSRPRY</sequence>
<dbReference type="SUPFAM" id="SSF54928">
    <property type="entry name" value="RNA-binding domain, RBD"/>
    <property type="match status" value="1"/>
</dbReference>
<feature type="compositionally biased region" description="Low complexity" evidence="8">
    <location>
        <begin position="107"/>
        <end position="119"/>
    </location>
</feature>
<evidence type="ECO:0000313" key="10">
    <source>
        <dbReference type="EMBL" id="KDE07234.1"/>
    </source>
</evidence>
<feature type="domain" description="RRM" evidence="9">
    <location>
        <begin position="185"/>
        <end position="262"/>
    </location>
</feature>
<dbReference type="GO" id="GO:0000398">
    <property type="term" value="P:mRNA splicing, via spliceosome"/>
    <property type="evidence" value="ECO:0007669"/>
    <property type="project" value="TreeGrafter"/>
</dbReference>
<evidence type="ECO:0000256" key="8">
    <source>
        <dbReference type="SAM" id="MobiDB-lite"/>
    </source>
</evidence>
<evidence type="ECO:0000259" key="9">
    <source>
        <dbReference type="PROSITE" id="PS50102"/>
    </source>
</evidence>
<dbReference type="PANTHER" id="PTHR13952:SF5">
    <property type="entry name" value="U1 SMALL NUCLEAR RIBONUCLEOPROTEIN 70 KDA"/>
    <property type="match status" value="1"/>
</dbReference>
<evidence type="ECO:0000313" key="12">
    <source>
        <dbReference type="Proteomes" id="UP000017200"/>
    </source>
</evidence>
<dbReference type="InterPro" id="IPR035979">
    <property type="entry name" value="RBD_domain_sf"/>
</dbReference>
<keyword evidence="5" id="KW-0539">Nucleus</keyword>
<dbReference type="PROSITE" id="PS50102">
    <property type="entry name" value="RRM"/>
    <property type="match status" value="1"/>
</dbReference>
<feature type="compositionally biased region" description="Gly residues" evidence="8">
    <location>
        <begin position="297"/>
        <end position="377"/>
    </location>
</feature>